<name>A0AAX6GXM0_IRIPA</name>
<reference evidence="1" key="1">
    <citation type="journal article" date="2023" name="GigaByte">
        <title>Genome assembly of the bearded iris, Iris pallida Lam.</title>
        <authorList>
            <person name="Bruccoleri R.E."/>
            <person name="Oakeley E.J."/>
            <person name="Faust A.M.E."/>
            <person name="Altorfer M."/>
            <person name="Dessus-Babus S."/>
            <person name="Burckhardt D."/>
            <person name="Oertli M."/>
            <person name="Naumann U."/>
            <person name="Petersen F."/>
            <person name="Wong J."/>
        </authorList>
    </citation>
    <scope>NUCLEOTIDE SEQUENCE</scope>
    <source>
        <strain evidence="1">GSM-AAB239-AS_SAM_17_03QT</strain>
    </source>
</reference>
<proteinExistence type="predicted"/>
<dbReference type="EMBL" id="JANAVB010015340">
    <property type="protein sequence ID" value="KAJ6833253.1"/>
    <property type="molecule type" value="Genomic_DNA"/>
</dbReference>
<evidence type="ECO:0000313" key="2">
    <source>
        <dbReference type="Proteomes" id="UP001140949"/>
    </source>
</evidence>
<accession>A0AAX6GXM0</accession>
<sequence length="206" mass="23466">MKKKTSPTKVDPLSLTLSVPMAMAISSSAADVMLSREQLLHLFSRFAFLTSQPNIKKRISDAVKDKQEAVAITTTIQEEILLEMGIDPRSGIACLGRVNSVYENDKELMIQFYKFVAKEEMAIDEAELEPHEFADKMHNQQKLQEQQLEMLTYIRKFHKEDQSAILDALRKQMESAYFDNSAAVLTVDQIQEIVRRRSTTFADSST</sequence>
<gene>
    <name evidence="1" type="ORF">M6B38_341165</name>
</gene>
<organism evidence="1 2">
    <name type="scientific">Iris pallida</name>
    <name type="common">Sweet iris</name>
    <dbReference type="NCBI Taxonomy" id="29817"/>
    <lineage>
        <taxon>Eukaryota</taxon>
        <taxon>Viridiplantae</taxon>
        <taxon>Streptophyta</taxon>
        <taxon>Embryophyta</taxon>
        <taxon>Tracheophyta</taxon>
        <taxon>Spermatophyta</taxon>
        <taxon>Magnoliopsida</taxon>
        <taxon>Liliopsida</taxon>
        <taxon>Asparagales</taxon>
        <taxon>Iridaceae</taxon>
        <taxon>Iridoideae</taxon>
        <taxon>Irideae</taxon>
        <taxon>Iris</taxon>
    </lineage>
</organism>
<dbReference type="AlphaFoldDB" id="A0AAX6GXM0"/>
<protein>
    <submittedName>
        <fullName evidence="1">Uncharacterized protein</fullName>
    </submittedName>
</protein>
<keyword evidence="2" id="KW-1185">Reference proteome</keyword>
<reference evidence="1" key="2">
    <citation type="submission" date="2023-04" db="EMBL/GenBank/DDBJ databases">
        <authorList>
            <person name="Bruccoleri R.E."/>
            <person name="Oakeley E.J."/>
            <person name="Faust A.-M."/>
            <person name="Dessus-Babus S."/>
            <person name="Altorfer M."/>
            <person name="Burckhardt D."/>
            <person name="Oertli M."/>
            <person name="Naumann U."/>
            <person name="Petersen F."/>
            <person name="Wong J."/>
        </authorList>
    </citation>
    <scope>NUCLEOTIDE SEQUENCE</scope>
    <source>
        <strain evidence="1">GSM-AAB239-AS_SAM_17_03QT</strain>
        <tissue evidence="1">Leaf</tissue>
    </source>
</reference>
<dbReference type="PANTHER" id="PTHR36763">
    <property type="entry name" value="EXPRESSED PROTEIN"/>
    <property type="match status" value="1"/>
</dbReference>
<dbReference type="PANTHER" id="PTHR36763:SF1">
    <property type="entry name" value="EXPRESSED PROTEIN"/>
    <property type="match status" value="1"/>
</dbReference>
<comment type="caution">
    <text evidence="1">The sequence shown here is derived from an EMBL/GenBank/DDBJ whole genome shotgun (WGS) entry which is preliminary data.</text>
</comment>
<evidence type="ECO:0000313" key="1">
    <source>
        <dbReference type="EMBL" id="KAJ6833253.1"/>
    </source>
</evidence>
<dbReference type="Proteomes" id="UP001140949">
    <property type="component" value="Unassembled WGS sequence"/>
</dbReference>